<name>A0A499VBW0_STRAX</name>
<protein>
    <submittedName>
        <fullName evidence="1">Uncharacterized protein</fullName>
    </submittedName>
</protein>
<organism evidence="1">
    <name type="scientific">Streptomyces avermitilis</name>
    <dbReference type="NCBI Taxonomy" id="33903"/>
    <lineage>
        <taxon>Bacteria</taxon>
        <taxon>Bacillati</taxon>
        <taxon>Actinomycetota</taxon>
        <taxon>Actinomycetes</taxon>
        <taxon>Kitasatosporales</taxon>
        <taxon>Streptomycetaceae</taxon>
        <taxon>Streptomyces</taxon>
    </lineage>
</organism>
<proteinExistence type="predicted"/>
<accession>A0A499VBW0</accession>
<dbReference type="EMBL" id="AP019621">
    <property type="protein sequence ID" value="BBJ51975.1"/>
    <property type="molecule type" value="Genomic_DNA"/>
</dbReference>
<evidence type="ECO:0000313" key="1">
    <source>
        <dbReference type="EMBL" id="BBJ51975.1"/>
    </source>
</evidence>
<dbReference type="AlphaFoldDB" id="A0A499VBW0"/>
<gene>
    <name evidence="1" type="ORF">SAVMC3_46040</name>
</gene>
<sequence>MQSDGGLAGARGALHTDGGGEVGAYEVVLFGLDGGGDVTHGAEPGAFDLVGEDAAGGVLFGADVLVLQAGEIGGVTAAAGRPAEAAADGDALGARALAW</sequence>
<reference evidence="1" key="1">
    <citation type="submission" date="2019-04" db="EMBL/GenBank/DDBJ databases">
        <title>Draft genome sequences of Streptomyces avermitilis MC3.</title>
        <authorList>
            <person name="Komaki H."/>
            <person name="Tamura T."/>
            <person name="Hosoyama A."/>
        </authorList>
    </citation>
    <scope>NUCLEOTIDE SEQUENCE</scope>
    <source>
        <strain evidence="1">MC3</strain>
    </source>
</reference>